<dbReference type="SUPFAM" id="SSF55729">
    <property type="entry name" value="Acyl-CoA N-acyltransferases (Nat)"/>
    <property type="match status" value="1"/>
</dbReference>
<keyword evidence="1 4" id="KW-0808">Transferase</keyword>
<dbReference type="PANTHER" id="PTHR43877">
    <property type="entry name" value="AMINOALKYLPHOSPHONATE N-ACETYLTRANSFERASE-RELATED-RELATED"/>
    <property type="match status" value="1"/>
</dbReference>
<dbReference type="EMBL" id="FNAH01000002">
    <property type="protein sequence ID" value="SDD62993.1"/>
    <property type="molecule type" value="Genomic_DNA"/>
</dbReference>
<dbReference type="GO" id="GO:0016747">
    <property type="term" value="F:acyltransferase activity, transferring groups other than amino-acyl groups"/>
    <property type="evidence" value="ECO:0007669"/>
    <property type="project" value="InterPro"/>
</dbReference>
<reference evidence="4 5" key="1">
    <citation type="submission" date="2016-10" db="EMBL/GenBank/DDBJ databases">
        <authorList>
            <person name="de Groot N.N."/>
        </authorList>
    </citation>
    <scope>NUCLEOTIDE SEQUENCE [LARGE SCALE GENOMIC DNA]</scope>
    <source>
        <strain evidence="4 5">DSM 22220</strain>
    </source>
</reference>
<dbReference type="RefSeq" id="WP_245727056.1">
    <property type="nucleotide sequence ID" value="NZ_FNAH01000002.1"/>
</dbReference>
<dbReference type="InterPro" id="IPR050832">
    <property type="entry name" value="Bact_Acetyltransf"/>
</dbReference>
<feature type="domain" description="N-acetyltransferase" evidence="3">
    <location>
        <begin position="4"/>
        <end position="155"/>
    </location>
</feature>
<accession>A0A1G6WBD8</accession>
<evidence type="ECO:0000259" key="3">
    <source>
        <dbReference type="PROSITE" id="PS51186"/>
    </source>
</evidence>
<dbReference type="CDD" id="cd04301">
    <property type="entry name" value="NAT_SF"/>
    <property type="match status" value="1"/>
</dbReference>
<dbReference type="STRING" id="591205.SAMN05421538_10284"/>
<evidence type="ECO:0000256" key="1">
    <source>
        <dbReference type="ARBA" id="ARBA00022679"/>
    </source>
</evidence>
<dbReference type="InterPro" id="IPR000182">
    <property type="entry name" value="GNAT_dom"/>
</dbReference>
<dbReference type="PANTHER" id="PTHR43877:SF5">
    <property type="entry name" value="BLL8307 PROTEIN"/>
    <property type="match status" value="1"/>
</dbReference>
<name>A0A1G6WBD8_9RHOB</name>
<evidence type="ECO:0000313" key="4">
    <source>
        <dbReference type="EMBL" id="SDD62993.1"/>
    </source>
</evidence>
<proteinExistence type="predicted"/>
<keyword evidence="5" id="KW-1185">Reference proteome</keyword>
<dbReference type="InterPro" id="IPR016181">
    <property type="entry name" value="Acyl_CoA_acyltransferase"/>
</dbReference>
<sequence length="157" mass="16616">MDALTIGPADPLDTRLDLLFARHTEFCHADTPPESIHMMDRAALRAPGITFLAAFAGLRAIGMGAVKDLGAGLAELKSMHVLQEARGGGAARQLLAALIDTARQMGAATLALETGAQPSFAPARAFYRRNGFCDCPPFGSYGHDPMSAFMRRDLSGA</sequence>
<gene>
    <name evidence="4" type="ORF">SAMN05421538_10284</name>
</gene>
<dbReference type="Proteomes" id="UP000199344">
    <property type="component" value="Unassembled WGS sequence"/>
</dbReference>
<dbReference type="PROSITE" id="PS51186">
    <property type="entry name" value="GNAT"/>
    <property type="match status" value="1"/>
</dbReference>
<keyword evidence="2" id="KW-0012">Acyltransferase</keyword>
<protein>
    <submittedName>
        <fullName evidence="4">Putative acetyltransferase</fullName>
    </submittedName>
</protein>
<evidence type="ECO:0000256" key="2">
    <source>
        <dbReference type="ARBA" id="ARBA00023315"/>
    </source>
</evidence>
<dbReference type="Pfam" id="PF00583">
    <property type="entry name" value="Acetyltransf_1"/>
    <property type="match status" value="1"/>
</dbReference>
<evidence type="ECO:0000313" key="5">
    <source>
        <dbReference type="Proteomes" id="UP000199344"/>
    </source>
</evidence>
<organism evidence="4 5">
    <name type="scientific">Paracoccus isoporae</name>
    <dbReference type="NCBI Taxonomy" id="591205"/>
    <lineage>
        <taxon>Bacteria</taxon>
        <taxon>Pseudomonadati</taxon>
        <taxon>Pseudomonadota</taxon>
        <taxon>Alphaproteobacteria</taxon>
        <taxon>Rhodobacterales</taxon>
        <taxon>Paracoccaceae</taxon>
        <taxon>Paracoccus</taxon>
    </lineage>
</organism>
<dbReference type="AlphaFoldDB" id="A0A1G6WBD8"/>
<dbReference type="Gene3D" id="3.40.630.30">
    <property type="match status" value="1"/>
</dbReference>